<evidence type="ECO:0000313" key="3">
    <source>
        <dbReference type="WBParaSite" id="Hba_09113"/>
    </source>
</evidence>
<reference evidence="3" key="1">
    <citation type="submission" date="2016-11" db="UniProtKB">
        <authorList>
            <consortium name="WormBaseParasite"/>
        </authorList>
    </citation>
    <scope>IDENTIFICATION</scope>
</reference>
<dbReference type="AlphaFoldDB" id="A0A1I7WV86"/>
<protein>
    <submittedName>
        <fullName evidence="3">DUF3019 domain-containing protein</fullName>
    </submittedName>
</protein>
<accession>A0A1I7WV86</accession>
<name>A0A1I7WV86_HETBA</name>
<keyword evidence="1" id="KW-0732">Signal</keyword>
<dbReference type="WBParaSite" id="Hba_09113">
    <property type="protein sequence ID" value="Hba_09113"/>
    <property type="gene ID" value="Hba_09113"/>
</dbReference>
<organism evidence="2 3">
    <name type="scientific">Heterorhabditis bacteriophora</name>
    <name type="common">Entomopathogenic nematode worm</name>
    <dbReference type="NCBI Taxonomy" id="37862"/>
    <lineage>
        <taxon>Eukaryota</taxon>
        <taxon>Metazoa</taxon>
        <taxon>Ecdysozoa</taxon>
        <taxon>Nematoda</taxon>
        <taxon>Chromadorea</taxon>
        <taxon>Rhabditida</taxon>
        <taxon>Rhabditina</taxon>
        <taxon>Rhabditomorpha</taxon>
        <taxon>Strongyloidea</taxon>
        <taxon>Heterorhabditidae</taxon>
        <taxon>Heterorhabditis</taxon>
    </lineage>
</organism>
<sequence>MSFIPSCLEDCRISCSHRNNRGDGCTEPLFFLLKLPILLALPPVVSSCDITASFNANRSQCAVLLSGYVECRYDESTELIINSEDTACIRLNDGSQRLISTLKISVNPRYDCNPKTMVHKDSRHTHYLIASLPRNGKLQWNNMC</sequence>
<feature type="chain" id="PRO_5009310816" evidence="1">
    <location>
        <begin position="48"/>
        <end position="144"/>
    </location>
</feature>
<feature type="signal peptide" evidence="1">
    <location>
        <begin position="1"/>
        <end position="47"/>
    </location>
</feature>
<dbReference type="Proteomes" id="UP000095283">
    <property type="component" value="Unplaced"/>
</dbReference>
<keyword evidence="2" id="KW-1185">Reference proteome</keyword>
<evidence type="ECO:0000313" key="2">
    <source>
        <dbReference type="Proteomes" id="UP000095283"/>
    </source>
</evidence>
<evidence type="ECO:0000256" key="1">
    <source>
        <dbReference type="SAM" id="SignalP"/>
    </source>
</evidence>
<proteinExistence type="predicted"/>